<evidence type="ECO:0000313" key="1">
    <source>
        <dbReference type="EMBL" id="MPN23892.1"/>
    </source>
</evidence>
<sequence length="157" mass="17958">MSWECVGRKAATLSLWRPISTRRIFTTILSTIPPRLTASISSVIFVGPVLPFGKSATGFVWNTVFPSLRTPSAERSITANGWAIIEGPLFRKTFVLRLTRLLPKSQLILMRFYRACSRRVMKLKQESILLFVLPDKRNFLASTLWAKNIRKMKFVLL</sequence>
<dbReference type="AlphaFoldDB" id="A0A645GD14"/>
<dbReference type="EMBL" id="VSSQ01072525">
    <property type="protein sequence ID" value="MPN23892.1"/>
    <property type="molecule type" value="Genomic_DNA"/>
</dbReference>
<proteinExistence type="predicted"/>
<gene>
    <name evidence="1" type="ORF">SDC9_171285</name>
</gene>
<protein>
    <submittedName>
        <fullName evidence="1">Uncharacterized protein</fullName>
    </submittedName>
</protein>
<reference evidence="1" key="1">
    <citation type="submission" date="2019-08" db="EMBL/GenBank/DDBJ databases">
        <authorList>
            <person name="Kucharzyk K."/>
            <person name="Murdoch R.W."/>
            <person name="Higgins S."/>
            <person name="Loffler F."/>
        </authorList>
    </citation>
    <scope>NUCLEOTIDE SEQUENCE</scope>
</reference>
<organism evidence="1">
    <name type="scientific">bioreactor metagenome</name>
    <dbReference type="NCBI Taxonomy" id="1076179"/>
    <lineage>
        <taxon>unclassified sequences</taxon>
        <taxon>metagenomes</taxon>
        <taxon>ecological metagenomes</taxon>
    </lineage>
</organism>
<name>A0A645GD14_9ZZZZ</name>
<accession>A0A645GD14</accession>
<comment type="caution">
    <text evidence="1">The sequence shown here is derived from an EMBL/GenBank/DDBJ whole genome shotgun (WGS) entry which is preliminary data.</text>
</comment>